<feature type="transmembrane region" description="Helical" evidence="6">
    <location>
        <begin position="237"/>
        <end position="261"/>
    </location>
</feature>
<comment type="similarity">
    <text evidence="6">Belongs to the ABC-4 integral membrane protein family.</text>
</comment>
<feature type="transmembrane region" description="Helical" evidence="6">
    <location>
        <begin position="294"/>
        <end position="317"/>
    </location>
</feature>
<feature type="transmembrane region" description="Helical" evidence="6">
    <location>
        <begin position="621"/>
        <end position="642"/>
    </location>
</feature>
<keyword evidence="4 6" id="KW-1133">Transmembrane helix</keyword>
<evidence type="ECO:0000256" key="6">
    <source>
        <dbReference type="PIRNR" id="PIRNR018968"/>
    </source>
</evidence>
<reference evidence="8 9" key="1">
    <citation type="submission" date="2017-09" db="EMBL/GenBank/DDBJ databases">
        <title>Large-scale bioinformatics analysis of Bacillus genomes uncovers conserved roles of natural products in bacterial physiology.</title>
        <authorList>
            <consortium name="Agbiome Team Llc"/>
            <person name="Bleich R.M."/>
            <person name="Grubbs K.J."/>
            <person name="Santa Maria K.C."/>
            <person name="Allen S.E."/>
            <person name="Farag S."/>
            <person name="Shank E.A."/>
            <person name="Bowers A."/>
        </authorList>
    </citation>
    <scope>NUCLEOTIDE SEQUENCE [LARGE SCALE GENOMIC DNA]</scope>
    <source>
        <strain evidence="8 9">AFS083043</strain>
    </source>
</reference>
<evidence type="ECO:0000259" key="7">
    <source>
        <dbReference type="Pfam" id="PF02687"/>
    </source>
</evidence>
<dbReference type="EMBL" id="NUWN01000096">
    <property type="protein sequence ID" value="PFK31475.1"/>
    <property type="molecule type" value="Genomic_DNA"/>
</dbReference>
<keyword evidence="5 6" id="KW-0472">Membrane</keyword>
<feature type="transmembrane region" description="Helical" evidence="6">
    <location>
        <begin position="584"/>
        <end position="606"/>
    </location>
</feature>
<evidence type="ECO:0000313" key="9">
    <source>
        <dbReference type="Proteomes" id="UP000242656"/>
    </source>
</evidence>
<dbReference type="InterPro" id="IPR027022">
    <property type="entry name" value="ABC_permease_BceB-typ"/>
</dbReference>
<dbReference type="GO" id="GO:0055085">
    <property type="term" value="P:transmembrane transport"/>
    <property type="evidence" value="ECO:0007669"/>
    <property type="project" value="UniProtKB-UniRule"/>
</dbReference>
<feature type="transmembrane region" description="Helical" evidence="6">
    <location>
        <begin position="60"/>
        <end position="80"/>
    </location>
</feature>
<evidence type="ECO:0000256" key="5">
    <source>
        <dbReference type="ARBA" id="ARBA00023136"/>
    </source>
</evidence>
<dbReference type="PANTHER" id="PTHR46795">
    <property type="entry name" value="ABC TRANSPORTER PERMEASE-RELATED-RELATED"/>
    <property type="match status" value="1"/>
</dbReference>
<name>A0A2B0LRC4_BACCE</name>
<gene>
    <name evidence="8" type="ORF">COI93_20850</name>
</gene>
<dbReference type="InterPro" id="IPR052536">
    <property type="entry name" value="ABC-4_Integral_Memb_Prot"/>
</dbReference>
<protein>
    <submittedName>
        <fullName evidence="8">ABC transporter permease</fullName>
    </submittedName>
</protein>
<dbReference type="Pfam" id="PF02687">
    <property type="entry name" value="FtsX"/>
    <property type="match status" value="2"/>
</dbReference>
<organism evidence="8 9">
    <name type="scientific">Bacillus cereus</name>
    <dbReference type="NCBI Taxonomy" id="1396"/>
    <lineage>
        <taxon>Bacteria</taxon>
        <taxon>Bacillati</taxon>
        <taxon>Bacillota</taxon>
        <taxon>Bacilli</taxon>
        <taxon>Bacillales</taxon>
        <taxon>Bacillaceae</taxon>
        <taxon>Bacillus</taxon>
        <taxon>Bacillus cereus group</taxon>
    </lineage>
</organism>
<dbReference type="PANTHER" id="PTHR46795:SF3">
    <property type="entry name" value="ABC TRANSPORTER PERMEASE"/>
    <property type="match status" value="1"/>
</dbReference>
<feature type="transmembrane region" description="Helical" evidence="6">
    <location>
        <begin position="199"/>
        <end position="217"/>
    </location>
</feature>
<feature type="domain" description="ABC3 transporter permease C-terminal" evidence="7">
    <location>
        <begin position="61"/>
        <end position="179"/>
    </location>
</feature>
<accession>A0A2B0LRC4</accession>
<keyword evidence="3 6" id="KW-0812">Transmembrane</keyword>
<keyword evidence="6" id="KW-0813">Transport</keyword>
<comment type="subcellular location">
    <subcellularLocation>
        <location evidence="1 6">Cell membrane</location>
        <topology evidence="1 6">Multi-pass membrane protein</topology>
    </subcellularLocation>
</comment>
<feature type="transmembrane region" description="Helical" evidence="6">
    <location>
        <begin position="155"/>
        <end position="178"/>
    </location>
</feature>
<feature type="transmembrane region" description="Helical" evidence="6">
    <location>
        <begin position="101"/>
        <end position="127"/>
    </location>
</feature>
<evidence type="ECO:0000256" key="3">
    <source>
        <dbReference type="ARBA" id="ARBA00022692"/>
    </source>
</evidence>
<dbReference type="GO" id="GO:0005886">
    <property type="term" value="C:plasma membrane"/>
    <property type="evidence" value="ECO:0007669"/>
    <property type="project" value="UniProtKB-SubCell"/>
</dbReference>
<proteinExistence type="inferred from homology"/>
<evidence type="ECO:0000256" key="2">
    <source>
        <dbReference type="ARBA" id="ARBA00022475"/>
    </source>
</evidence>
<keyword evidence="2 6" id="KW-1003">Cell membrane</keyword>
<dbReference type="InterPro" id="IPR003838">
    <property type="entry name" value="ABC3_permease_C"/>
</dbReference>
<sequence length="656" mass="74728">MGLLTIAKKNLKNNFSFYSFYFVSVAFVLMVFFSFISFSMNDIIMEKISSDGRVETMSRTVAIFVMTFVLFYMSYSNTFFMKKRMKELGIYSLLGYRKSTMLKLLTFENIIICFTALIVGIAFGAIAHKGIVEAIVSVLKLQINTSEVPLINPDAVLFTFIFIFAVLTVLCLSNWIILRKSSLLTLVRMEKKEEKKVKINTAFSLLGLFLILMGYFLAIDITRGTKSLWKTIGFSPIALLTMLSVVLGTIFFIHSFLPYAIQKLKKKKSWFYKESNIIIIPNFIFKIRSKAKTLILLTLLAAGTLAIFGSTILTLYYPVAATERIIPSAIEFPVEDKQLATEAIKIVQNTVGKENMKYKETTIIHGTSSSENLPKEYSAKKEHGFDLISESDYKELINIQGKNVDFENLTKNESVLVKYRPEKEKLDKGKIYTLNLTPTNNVDIKVKDTTLLNPIGFANSVGTLIISDQLYKEIKALGLKEKTMMSFNGADMRDNKEVYENLAPLFKNNIYFTSSYQKNDYIIGQNSSTFLLISFVTIIFFIATGSILYFHNLSSMMSNKNEFIILKRMGYSKKKIKRIISKEVFTLFSIPYVLGLAHSIFALIAYKTALMDDLLGKNSAFILPILFAVIIFTLVYIIYYLLTKRACYKIIFNDKK</sequence>
<dbReference type="AlphaFoldDB" id="A0A2B0LRC4"/>
<feature type="domain" description="ABC3 transporter permease C-terminal" evidence="7">
    <location>
        <begin position="535"/>
        <end position="638"/>
    </location>
</feature>
<dbReference type="RefSeq" id="WP_098492363.1">
    <property type="nucleotide sequence ID" value="NZ_NUWN01000096.1"/>
</dbReference>
<evidence type="ECO:0000313" key="8">
    <source>
        <dbReference type="EMBL" id="PFK31475.1"/>
    </source>
</evidence>
<evidence type="ECO:0000256" key="4">
    <source>
        <dbReference type="ARBA" id="ARBA00022989"/>
    </source>
</evidence>
<comment type="caution">
    <text evidence="8">The sequence shown here is derived from an EMBL/GenBank/DDBJ whole genome shotgun (WGS) entry which is preliminary data.</text>
</comment>
<dbReference type="PIRSF" id="PIRSF018968">
    <property type="entry name" value="ABC_permease_BceB"/>
    <property type="match status" value="1"/>
</dbReference>
<feature type="transmembrane region" description="Helical" evidence="6">
    <location>
        <begin position="20"/>
        <end position="40"/>
    </location>
</feature>
<evidence type="ECO:0000256" key="1">
    <source>
        <dbReference type="ARBA" id="ARBA00004651"/>
    </source>
</evidence>
<feature type="transmembrane region" description="Helical" evidence="6">
    <location>
        <begin position="530"/>
        <end position="550"/>
    </location>
</feature>
<dbReference type="Proteomes" id="UP000242656">
    <property type="component" value="Unassembled WGS sequence"/>
</dbReference>